<dbReference type="EMBL" id="KQ971321">
    <property type="protein sequence ID" value="KYB28694.1"/>
    <property type="molecule type" value="Genomic_DNA"/>
</dbReference>
<accession>A0A139WLC9</accession>
<dbReference type="AlphaFoldDB" id="A0A139WLC9"/>
<dbReference type="Proteomes" id="UP000007266">
    <property type="component" value="Linkage group 3"/>
</dbReference>
<name>A0A139WLC9_TRICA</name>
<evidence type="ECO:0000313" key="2">
    <source>
        <dbReference type="Proteomes" id="UP000007266"/>
    </source>
</evidence>
<evidence type="ECO:0000313" key="1">
    <source>
        <dbReference type="EMBL" id="KYB28694.1"/>
    </source>
</evidence>
<gene>
    <name evidence="1" type="primary">AUGUSTUS-3.0.2_32409</name>
    <name evidence="1" type="ORF">TcasGA2_TC032409</name>
</gene>
<organism evidence="1 2">
    <name type="scientific">Tribolium castaneum</name>
    <name type="common">Red flour beetle</name>
    <dbReference type="NCBI Taxonomy" id="7070"/>
    <lineage>
        <taxon>Eukaryota</taxon>
        <taxon>Metazoa</taxon>
        <taxon>Ecdysozoa</taxon>
        <taxon>Arthropoda</taxon>
        <taxon>Hexapoda</taxon>
        <taxon>Insecta</taxon>
        <taxon>Pterygota</taxon>
        <taxon>Neoptera</taxon>
        <taxon>Endopterygota</taxon>
        <taxon>Coleoptera</taxon>
        <taxon>Polyphaga</taxon>
        <taxon>Cucujiformia</taxon>
        <taxon>Tenebrionidae</taxon>
        <taxon>Tenebrionidae incertae sedis</taxon>
        <taxon>Tribolium</taxon>
    </lineage>
</organism>
<reference evidence="1 2" key="1">
    <citation type="journal article" date="2008" name="Nature">
        <title>The genome of the model beetle and pest Tribolium castaneum.</title>
        <authorList>
            <consortium name="Tribolium Genome Sequencing Consortium"/>
            <person name="Richards S."/>
            <person name="Gibbs R.A."/>
            <person name="Weinstock G.M."/>
            <person name="Brown S.J."/>
            <person name="Denell R."/>
            <person name="Beeman R.W."/>
            <person name="Gibbs R."/>
            <person name="Beeman R.W."/>
            <person name="Brown S.J."/>
            <person name="Bucher G."/>
            <person name="Friedrich M."/>
            <person name="Grimmelikhuijzen C.J."/>
            <person name="Klingler M."/>
            <person name="Lorenzen M."/>
            <person name="Richards S."/>
            <person name="Roth S."/>
            <person name="Schroder R."/>
            <person name="Tautz D."/>
            <person name="Zdobnov E.M."/>
            <person name="Muzny D."/>
            <person name="Gibbs R.A."/>
            <person name="Weinstock G.M."/>
            <person name="Attaway T."/>
            <person name="Bell S."/>
            <person name="Buhay C.J."/>
            <person name="Chandrabose M.N."/>
            <person name="Chavez D."/>
            <person name="Clerk-Blankenburg K.P."/>
            <person name="Cree A."/>
            <person name="Dao M."/>
            <person name="Davis C."/>
            <person name="Chacko J."/>
            <person name="Dinh H."/>
            <person name="Dugan-Rocha S."/>
            <person name="Fowler G."/>
            <person name="Garner T.T."/>
            <person name="Garnes J."/>
            <person name="Gnirke A."/>
            <person name="Hawes A."/>
            <person name="Hernandez J."/>
            <person name="Hines S."/>
            <person name="Holder M."/>
            <person name="Hume J."/>
            <person name="Jhangiani S.N."/>
            <person name="Joshi V."/>
            <person name="Khan Z.M."/>
            <person name="Jackson L."/>
            <person name="Kovar C."/>
            <person name="Kowis A."/>
            <person name="Lee S."/>
            <person name="Lewis L.R."/>
            <person name="Margolis J."/>
            <person name="Morgan M."/>
            <person name="Nazareth L.V."/>
            <person name="Nguyen N."/>
            <person name="Okwuonu G."/>
            <person name="Parker D."/>
            <person name="Richards S."/>
            <person name="Ruiz S.J."/>
            <person name="Santibanez J."/>
            <person name="Savard J."/>
            <person name="Scherer S.E."/>
            <person name="Schneider B."/>
            <person name="Sodergren E."/>
            <person name="Tautz D."/>
            <person name="Vattahil S."/>
            <person name="Villasana D."/>
            <person name="White C.S."/>
            <person name="Wright R."/>
            <person name="Park Y."/>
            <person name="Beeman R.W."/>
            <person name="Lord J."/>
            <person name="Oppert B."/>
            <person name="Lorenzen M."/>
            <person name="Brown S."/>
            <person name="Wang L."/>
            <person name="Savard J."/>
            <person name="Tautz D."/>
            <person name="Richards S."/>
            <person name="Weinstock G."/>
            <person name="Gibbs R.A."/>
            <person name="Liu Y."/>
            <person name="Worley K."/>
            <person name="Weinstock G."/>
            <person name="Elsik C.G."/>
            <person name="Reese J.T."/>
            <person name="Elhaik E."/>
            <person name="Landan G."/>
            <person name="Graur D."/>
            <person name="Arensburger P."/>
            <person name="Atkinson P."/>
            <person name="Beeman R.W."/>
            <person name="Beidler J."/>
            <person name="Brown S.J."/>
            <person name="Demuth J.P."/>
            <person name="Drury D.W."/>
            <person name="Du Y.Z."/>
            <person name="Fujiwara H."/>
            <person name="Lorenzen M."/>
            <person name="Maselli V."/>
            <person name="Osanai M."/>
            <person name="Park Y."/>
            <person name="Robertson H.M."/>
            <person name="Tu Z."/>
            <person name="Wang J.J."/>
            <person name="Wang S."/>
            <person name="Richards S."/>
            <person name="Song H."/>
            <person name="Zhang L."/>
            <person name="Sodergren E."/>
            <person name="Werner D."/>
            <person name="Stanke M."/>
            <person name="Morgenstern B."/>
            <person name="Solovyev V."/>
            <person name="Kosarev P."/>
            <person name="Brown G."/>
            <person name="Chen H.C."/>
            <person name="Ermolaeva O."/>
            <person name="Hlavina W."/>
            <person name="Kapustin Y."/>
            <person name="Kiryutin B."/>
            <person name="Kitts P."/>
            <person name="Maglott D."/>
            <person name="Pruitt K."/>
            <person name="Sapojnikov V."/>
            <person name="Souvorov A."/>
            <person name="Mackey A.J."/>
            <person name="Waterhouse R.M."/>
            <person name="Wyder S."/>
            <person name="Zdobnov E.M."/>
            <person name="Zdobnov E.M."/>
            <person name="Wyder S."/>
            <person name="Kriventseva E.V."/>
            <person name="Kadowaki T."/>
            <person name="Bork P."/>
            <person name="Aranda M."/>
            <person name="Bao R."/>
            <person name="Beermann A."/>
            <person name="Berns N."/>
            <person name="Bolognesi R."/>
            <person name="Bonneton F."/>
            <person name="Bopp D."/>
            <person name="Brown S.J."/>
            <person name="Bucher G."/>
            <person name="Butts T."/>
            <person name="Chaumot A."/>
            <person name="Denell R.E."/>
            <person name="Ferrier D.E."/>
            <person name="Friedrich M."/>
            <person name="Gordon C.M."/>
            <person name="Jindra M."/>
            <person name="Klingler M."/>
            <person name="Lan Q."/>
            <person name="Lattorff H.M."/>
            <person name="Laudet V."/>
            <person name="von Levetsow C."/>
            <person name="Liu Z."/>
            <person name="Lutz R."/>
            <person name="Lynch J.A."/>
            <person name="da Fonseca R.N."/>
            <person name="Posnien N."/>
            <person name="Reuter R."/>
            <person name="Roth S."/>
            <person name="Savard J."/>
            <person name="Schinko J.B."/>
            <person name="Schmitt C."/>
            <person name="Schoppmeier M."/>
            <person name="Schroder R."/>
            <person name="Shippy T.D."/>
            <person name="Simonnet F."/>
            <person name="Marques-Souza H."/>
            <person name="Tautz D."/>
            <person name="Tomoyasu Y."/>
            <person name="Trauner J."/>
            <person name="Van der Zee M."/>
            <person name="Vervoort M."/>
            <person name="Wittkopp N."/>
            <person name="Wimmer E.A."/>
            <person name="Yang X."/>
            <person name="Jones A.K."/>
            <person name="Sattelle D.B."/>
            <person name="Ebert P.R."/>
            <person name="Nelson D."/>
            <person name="Scott J.G."/>
            <person name="Beeman R.W."/>
            <person name="Muthukrishnan S."/>
            <person name="Kramer K.J."/>
            <person name="Arakane Y."/>
            <person name="Beeman R.W."/>
            <person name="Zhu Q."/>
            <person name="Hogenkamp D."/>
            <person name="Dixit R."/>
            <person name="Oppert B."/>
            <person name="Jiang H."/>
            <person name="Zou Z."/>
            <person name="Marshall J."/>
            <person name="Elpidina E."/>
            <person name="Vinokurov K."/>
            <person name="Oppert C."/>
            <person name="Zou Z."/>
            <person name="Evans J."/>
            <person name="Lu Z."/>
            <person name="Zhao P."/>
            <person name="Sumathipala N."/>
            <person name="Altincicek B."/>
            <person name="Vilcinskas A."/>
            <person name="Williams M."/>
            <person name="Hultmark D."/>
            <person name="Hetru C."/>
            <person name="Jiang H."/>
            <person name="Grimmelikhuijzen C.J."/>
            <person name="Hauser F."/>
            <person name="Cazzamali G."/>
            <person name="Williamson M."/>
            <person name="Park Y."/>
            <person name="Li B."/>
            <person name="Tanaka Y."/>
            <person name="Predel R."/>
            <person name="Neupert S."/>
            <person name="Schachtner J."/>
            <person name="Verleyen P."/>
            <person name="Raible F."/>
            <person name="Bork P."/>
            <person name="Friedrich M."/>
            <person name="Walden K.K."/>
            <person name="Robertson H.M."/>
            <person name="Angeli S."/>
            <person name="Foret S."/>
            <person name="Bucher G."/>
            <person name="Schuetz S."/>
            <person name="Maleszka R."/>
            <person name="Wimmer E.A."/>
            <person name="Beeman R.W."/>
            <person name="Lorenzen M."/>
            <person name="Tomoyasu Y."/>
            <person name="Miller S.C."/>
            <person name="Grossmann D."/>
            <person name="Bucher G."/>
        </authorList>
    </citation>
    <scope>NUCLEOTIDE SEQUENCE [LARGE SCALE GENOMIC DNA]</scope>
    <source>
        <strain evidence="1 2">Georgia GA2</strain>
    </source>
</reference>
<keyword evidence="2" id="KW-1185">Reference proteome</keyword>
<reference evidence="1 2" key="2">
    <citation type="journal article" date="2010" name="Nucleic Acids Res.">
        <title>BeetleBase in 2010: revisions to provide comprehensive genomic information for Tribolium castaneum.</title>
        <authorList>
            <person name="Kim H.S."/>
            <person name="Murphy T."/>
            <person name="Xia J."/>
            <person name="Caragea D."/>
            <person name="Park Y."/>
            <person name="Beeman R.W."/>
            <person name="Lorenzen M.D."/>
            <person name="Butcher S."/>
            <person name="Manak J.R."/>
            <person name="Brown S.J."/>
        </authorList>
    </citation>
    <scope>GENOME REANNOTATION</scope>
    <source>
        <strain evidence="1 2">Georgia GA2</strain>
    </source>
</reference>
<sequence length="44" mass="5078">MYTENSYLFDGIDDSILKINNQTVHMNMRLVAEHMSQGCNSIDK</sequence>
<dbReference type="InParanoid" id="A0A139WLC9"/>
<protein>
    <submittedName>
        <fullName evidence="1">Uncharacterized protein</fullName>
    </submittedName>
</protein>
<proteinExistence type="predicted"/>